<sequence>MAQLPPPFVPPLQPPPPPGAMLPPNMAMPPPGLPPGLPPPPTILPPGLPPPPGSLPPPVAPAPPTAASAAPINYNHTNSAQTVVITALPPFLRSVRILRDAAFPVGGARTVHLGCCGGDVKSNEWKRMKERGVLSLVSDGDKGGEAVLDTWKAAGGGLAVVKMGHYVGAKNFAGGLLVLRACNKEDGEIVMPPGDEQPDDEGGENPQESAENPIEKVPVVIPTYTEQQIAQHKETIRQFSNTKIYHLYNYNIPDPIPPDLKIPLPPPQVQDASIPHRLLEVLTSLRLRYEEGNINENWGGHSAAATGEKESSSSVLQLDANKLAAAAGGTYDEDADPLNAPEVVNAVLEFKRSLEERDVKSRKRRVDIITEAMEKKVKELVERGRREREEKKKMEAMLASSATNGVTPAATNGDADVSIAAVPEGKVEDTGRRGVSNLPAWMTKGKIDGAVANEEPITDGAAPSEGENGNKRKFVPSEANRDDINVRKQRINMEGASLAEIRAANEAADKSSVVYTTKEDILAASTMFPSLSMRPSTAPDQIKKYVTDKIVEYVGEEETTLIEFIMEALTKGVKTTSLLEEMKMVMDEDAEEFVLGLYRRMTVE</sequence>
<reference evidence="4 5" key="1">
    <citation type="journal article" date="2020" name="G3 (Bethesda)">
        <title>Improved Reference Genome for Cyclotella cryptica CCMP332, a Model for Cell Wall Morphogenesis, Salinity Adaptation, and Lipid Production in Diatoms (Bacillariophyta).</title>
        <authorList>
            <person name="Roberts W.R."/>
            <person name="Downey K.M."/>
            <person name="Ruck E.C."/>
            <person name="Traller J.C."/>
            <person name="Alverson A.J."/>
        </authorList>
    </citation>
    <scope>NUCLEOTIDE SEQUENCE [LARGE SCALE GENOMIC DNA]</scope>
    <source>
        <strain evidence="4 5">CCMP332</strain>
    </source>
</reference>
<dbReference type="Gene3D" id="1.20.1390.10">
    <property type="entry name" value="PWI domain"/>
    <property type="match status" value="1"/>
</dbReference>
<evidence type="ECO:0000256" key="2">
    <source>
        <dbReference type="SAM" id="MobiDB-lite"/>
    </source>
</evidence>
<dbReference type="InterPro" id="IPR002483">
    <property type="entry name" value="PWI_dom"/>
</dbReference>
<feature type="region of interest" description="Disordered" evidence="2">
    <location>
        <begin position="1"/>
        <end position="66"/>
    </location>
</feature>
<feature type="region of interest" description="Disordered" evidence="2">
    <location>
        <begin position="188"/>
        <end position="214"/>
    </location>
</feature>
<dbReference type="Pfam" id="PF01480">
    <property type="entry name" value="PWI"/>
    <property type="match status" value="1"/>
</dbReference>
<protein>
    <recommendedName>
        <fullName evidence="3">PWI domain-containing protein</fullName>
    </recommendedName>
</protein>
<dbReference type="PANTHER" id="PTHR18806:SF4">
    <property type="entry name" value="RNA-BINDING PROTEIN 25"/>
    <property type="match status" value="1"/>
</dbReference>
<organism evidence="4 5">
    <name type="scientific">Cyclotella cryptica</name>
    <dbReference type="NCBI Taxonomy" id="29204"/>
    <lineage>
        <taxon>Eukaryota</taxon>
        <taxon>Sar</taxon>
        <taxon>Stramenopiles</taxon>
        <taxon>Ochrophyta</taxon>
        <taxon>Bacillariophyta</taxon>
        <taxon>Coscinodiscophyceae</taxon>
        <taxon>Thalassiosirophycidae</taxon>
        <taxon>Stephanodiscales</taxon>
        <taxon>Stephanodiscaceae</taxon>
        <taxon>Cyclotella</taxon>
    </lineage>
</organism>
<dbReference type="InterPro" id="IPR052768">
    <property type="entry name" value="RBM25"/>
</dbReference>
<proteinExistence type="predicted"/>
<dbReference type="SMART" id="SM00311">
    <property type="entry name" value="PWI"/>
    <property type="match status" value="1"/>
</dbReference>
<feature type="domain" description="PWI" evidence="3">
    <location>
        <begin position="525"/>
        <end position="604"/>
    </location>
</feature>
<dbReference type="Proteomes" id="UP001516023">
    <property type="component" value="Unassembled WGS sequence"/>
</dbReference>
<keyword evidence="1" id="KW-0175">Coiled coil</keyword>
<evidence type="ECO:0000256" key="1">
    <source>
        <dbReference type="SAM" id="Coils"/>
    </source>
</evidence>
<dbReference type="EMBL" id="JABMIG020000005">
    <property type="protein sequence ID" value="KAL3804918.1"/>
    <property type="molecule type" value="Genomic_DNA"/>
</dbReference>
<evidence type="ECO:0000259" key="3">
    <source>
        <dbReference type="PROSITE" id="PS51025"/>
    </source>
</evidence>
<evidence type="ECO:0000313" key="5">
    <source>
        <dbReference type="Proteomes" id="UP001516023"/>
    </source>
</evidence>
<gene>
    <name evidence="4" type="ORF">HJC23_006690</name>
</gene>
<evidence type="ECO:0000313" key="4">
    <source>
        <dbReference type="EMBL" id="KAL3804918.1"/>
    </source>
</evidence>
<feature type="coiled-coil region" evidence="1">
    <location>
        <begin position="370"/>
        <end position="397"/>
    </location>
</feature>
<accession>A0ABD3QWU8</accession>
<keyword evidence="5" id="KW-1185">Reference proteome</keyword>
<dbReference type="PANTHER" id="PTHR18806">
    <property type="entry name" value="RBM25 PROTEIN"/>
    <property type="match status" value="1"/>
</dbReference>
<dbReference type="PROSITE" id="PS51025">
    <property type="entry name" value="PWI"/>
    <property type="match status" value="1"/>
</dbReference>
<dbReference type="AlphaFoldDB" id="A0ABD3QWU8"/>
<comment type="caution">
    <text evidence="4">The sequence shown here is derived from an EMBL/GenBank/DDBJ whole genome shotgun (WGS) entry which is preliminary data.</text>
</comment>
<name>A0ABD3QWU8_9STRA</name>
<feature type="compositionally biased region" description="Pro residues" evidence="2">
    <location>
        <begin position="1"/>
        <end position="64"/>
    </location>
</feature>